<dbReference type="EMBL" id="CAADFM010000014">
    <property type="protein sequence ID" value="VFK08186.1"/>
    <property type="molecule type" value="Genomic_DNA"/>
</dbReference>
<dbReference type="Pfam" id="PF05050">
    <property type="entry name" value="Methyltransf_21"/>
    <property type="match status" value="1"/>
</dbReference>
<keyword evidence="2" id="KW-0489">Methyltransferase</keyword>
<dbReference type="GO" id="GO:0008168">
    <property type="term" value="F:methyltransferase activity"/>
    <property type="evidence" value="ECO:0007669"/>
    <property type="project" value="UniProtKB-KW"/>
</dbReference>
<keyword evidence="2" id="KW-0808">Transferase</keyword>
<reference evidence="2" key="1">
    <citation type="submission" date="2019-02" db="EMBL/GenBank/DDBJ databases">
        <authorList>
            <person name="Gruber-Vodicka R. H."/>
            <person name="Seah K. B. B."/>
        </authorList>
    </citation>
    <scope>NUCLEOTIDE SEQUENCE</scope>
    <source>
        <strain evidence="2">BECK_S312</strain>
        <strain evidence="3">BECK_S426</strain>
    </source>
</reference>
<dbReference type="AlphaFoldDB" id="A0A450VU08"/>
<accession>A0A450VU08</accession>
<dbReference type="GO" id="GO:0032259">
    <property type="term" value="P:methylation"/>
    <property type="evidence" value="ECO:0007669"/>
    <property type="project" value="UniProtKB-KW"/>
</dbReference>
<name>A0A450VU08_9GAMM</name>
<protein>
    <submittedName>
        <fullName evidence="2">Methyltransferase FkbM domain-containing protein</fullName>
    </submittedName>
</protein>
<evidence type="ECO:0000259" key="1">
    <source>
        <dbReference type="Pfam" id="PF05050"/>
    </source>
</evidence>
<evidence type="ECO:0000313" key="3">
    <source>
        <dbReference type="EMBL" id="VFK24787.1"/>
    </source>
</evidence>
<gene>
    <name evidence="2" type="ORF">BECKLPF1236A_GA0070988_100148</name>
    <name evidence="3" type="ORF">BECKLPF1236C_GA0070990_100168</name>
</gene>
<dbReference type="EMBL" id="CAADFP010000016">
    <property type="protein sequence ID" value="VFK24787.1"/>
    <property type="molecule type" value="Genomic_DNA"/>
</dbReference>
<proteinExistence type="predicted"/>
<sequence length="286" mass="32920">MSKSSTWLLEYKRDVYSQAGEDGIIEKIIEVIPRSDKWCVEFGAWDGLFLSNTRHLIEAKGFSSILIEADKEKFNDLQRNYSQYDNVFTINEVVGFGEDDNLDRILDTTPVPSELDLLSIDIDGNDYHVWKAVSKYRPKVVIIEFNPTIPTHIRFVQPADPSITQGASLLSLVELGKEKGYELVSALHCNALFVREEYYPLFQIESNAPEVLRTDLGAITYFFSGYDGRIFLSGNSRMPWHDGIILKESKMQYLPRFLRKYPENYTLAQKIAFRIYKRLHAKPSGK</sequence>
<dbReference type="InterPro" id="IPR006342">
    <property type="entry name" value="FkbM_mtfrase"/>
</dbReference>
<evidence type="ECO:0000313" key="2">
    <source>
        <dbReference type="EMBL" id="VFK08186.1"/>
    </source>
</evidence>
<dbReference type="InterPro" id="IPR029063">
    <property type="entry name" value="SAM-dependent_MTases_sf"/>
</dbReference>
<feature type="domain" description="Methyltransferase FkbM" evidence="1">
    <location>
        <begin position="102"/>
        <end position="154"/>
    </location>
</feature>
<dbReference type="SUPFAM" id="SSF53335">
    <property type="entry name" value="S-adenosyl-L-methionine-dependent methyltransferases"/>
    <property type="match status" value="1"/>
</dbReference>
<organism evidence="2">
    <name type="scientific">Candidatus Kentrum sp. LPFa</name>
    <dbReference type="NCBI Taxonomy" id="2126335"/>
    <lineage>
        <taxon>Bacteria</taxon>
        <taxon>Pseudomonadati</taxon>
        <taxon>Pseudomonadota</taxon>
        <taxon>Gammaproteobacteria</taxon>
        <taxon>Candidatus Kentrum</taxon>
    </lineage>
</organism>